<dbReference type="InterPro" id="IPR023562">
    <property type="entry name" value="ClpP/TepA"/>
</dbReference>
<keyword evidence="4" id="KW-0378">Hydrolase</keyword>
<sequence length="216" mass="24361">MNVTNNYKIIHFLMTIRNVSKIQIKSCIDINRKYKRININQSFYGNFLMLNKEILFLYGEVNDTIADTIIKNIIYLNNTTTTKNLTLMINSPGGSVTSGLAMYDSFNLVDMHIGTTCIALAASMGAFLLGSGYKGKRNGFNHCRIMIHQPLGGIVGSFNQIESQANELLYYKLVLNSYISNFSSQAPVKVMRDCDRDYFMSSREAAKYGIIDNVLK</sequence>
<proteinExistence type="evidence at transcript level"/>
<dbReference type="GO" id="GO:0004176">
    <property type="term" value="F:ATP-dependent peptidase activity"/>
    <property type="evidence" value="ECO:0007669"/>
    <property type="project" value="InterPro"/>
</dbReference>
<evidence type="ECO:0000256" key="1">
    <source>
        <dbReference type="ARBA" id="ARBA00007039"/>
    </source>
</evidence>
<dbReference type="PANTHER" id="PTHR10381:SF11">
    <property type="entry name" value="ATP-DEPENDENT CLP PROTEASE PROTEOLYTIC SUBUNIT, MITOCHONDRIAL"/>
    <property type="match status" value="1"/>
</dbReference>
<keyword evidence="3" id="KW-0812">Transmembrane</keyword>
<dbReference type="GO" id="GO:0009368">
    <property type="term" value="C:endopeptidase Clp complex"/>
    <property type="evidence" value="ECO:0007669"/>
    <property type="project" value="TreeGrafter"/>
</dbReference>
<geneLocation type="nucleomorph" evidence="4"/>
<dbReference type="EMBL" id="EU810237">
    <property type="protein sequence ID" value="ACF24505.1"/>
    <property type="molecule type" value="mRNA"/>
</dbReference>
<organism evidence="4">
    <name type="scientific">Gymnochlora stellata</name>
    <dbReference type="NCBI Taxonomy" id="67809"/>
    <lineage>
        <taxon>Eukaryota</taxon>
        <taxon>Sar</taxon>
        <taxon>Rhizaria</taxon>
        <taxon>Cercozoa</taxon>
        <taxon>Chlorarachniophyceae</taxon>
        <taxon>Gymnochlora</taxon>
    </lineage>
</organism>
<dbReference type="SUPFAM" id="SSF52096">
    <property type="entry name" value="ClpP/crotonase"/>
    <property type="match status" value="1"/>
</dbReference>
<dbReference type="Gene3D" id="3.90.226.10">
    <property type="entry name" value="2-enoyl-CoA Hydratase, Chain A, domain 1"/>
    <property type="match status" value="1"/>
</dbReference>
<comment type="similarity">
    <text evidence="1 2">Belongs to the peptidase S14 family.</text>
</comment>
<dbReference type="Pfam" id="PF00574">
    <property type="entry name" value="CLP_protease"/>
    <property type="match status" value="1"/>
</dbReference>
<dbReference type="GO" id="GO:0004252">
    <property type="term" value="F:serine-type endopeptidase activity"/>
    <property type="evidence" value="ECO:0007669"/>
    <property type="project" value="InterPro"/>
</dbReference>
<name>B5A4F3_GYMST</name>
<gene>
    <name evidence="4" type="primary">clpP-3</name>
</gene>
<dbReference type="GO" id="GO:0051117">
    <property type="term" value="F:ATPase binding"/>
    <property type="evidence" value="ECO:0007669"/>
    <property type="project" value="TreeGrafter"/>
</dbReference>
<accession>B5A4F3</accession>
<dbReference type="GO" id="GO:0006515">
    <property type="term" value="P:protein quality control for misfolded or incompletely synthesized proteins"/>
    <property type="evidence" value="ECO:0007669"/>
    <property type="project" value="TreeGrafter"/>
</dbReference>
<evidence type="ECO:0000256" key="2">
    <source>
        <dbReference type="RuleBase" id="RU003567"/>
    </source>
</evidence>
<protein>
    <recommendedName>
        <fullName evidence="2">ATP-dependent Clp protease proteolytic subunit</fullName>
    </recommendedName>
</protein>
<dbReference type="InterPro" id="IPR029045">
    <property type="entry name" value="ClpP/crotonase-like_dom_sf"/>
</dbReference>
<reference evidence="4" key="1">
    <citation type="journal article" date="2008" name="Mol. Biol. Evol.">
        <title>Nucleus-encoded periplastid-targeted EFL in chlorarachniophytes.</title>
        <authorList>
            <person name="Gile G.H."/>
            <person name="Keeling P.J."/>
        </authorList>
    </citation>
    <scope>NUCLEOTIDE SEQUENCE</scope>
    <source>
        <strain evidence="4">CCMP 2057</strain>
    </source>
</reference>
<keyword evidence="3" id="KW-1133">Transmembrane helix</keyword>
<keyword evidence="3" id="KW-0472">Membrane</keyword>
<dbReference type="AlphaFoldDB" id="B5A4F3"/>
<dbReference type="PRINTS" id="PR00127">
    <property type="entry name" value="CLPPROTEASEP"/>
</dbReference>
<dbReference type="CDD" id="cd07017">
    <property type="entry name" value="S14_ClpP_2"/>
    <property type="match status" value="1"/>
</dbReference>
<evidence type="ECO:0000313" key="4">
    <source>
        <dbReference type="EMBL" id="ACF24505.1"/>
    </source>
</evidence>
<evidence type="ECO:0000256" key="3">
    <source>
        <dbReference type="SAM" id="Phobius"/>
    </source>
</evidence>
<feature type="transmembrane region" description="Helical" evidence="3">
    <location>
        <begin position="111"/>
        <end position="130"/>
    </location>
</feature>
<keyword evidence="4" id="KW-0645">Protease</keyword>
<dbReference type="PANTHER" id="PTHR10381">
    <property type="entry name" value="ATP-DEPENDENT CLP PROTEASE PROTEOLYTIC SUBUNIT"/>
    <property type="match status" value="1"/>
</dbReference>
<dbReference type="InterPro" id="IPR001907">
    <property type="entry name" value="ClpP"/>
</dbReference>
<keyword evidence="4" id="KW-0542">Nucleomorph</keyword>